<dbReference type="Gene3D" id="2.60.40.10">
    <property type="entry name" value="Immunoglobulins"/>
    <property type="match status" value="4"/>
</dbReference>
<evidence type="ECO:0000256" key="1">
    <source>
        <dbReference type="ARBA" id="ARBA00022737"/>
    </source>
</evidence>
<keyword evidence="5" id="KW-1185">Reference proteome</keyword>
<evidence type="ECO:0000313" key="4">
    <source>
        <dbReference type="EMBL" id="GIX77110.1"/>
    </source>
</evidence>
<feature type="domain" description="Fibronectin type-III" evidence="3">
    <location>
        <begin position="318"/>
        <end position="407"/>
    </location>
</feature>
<dbReference type="GO" id="GO:0009653">
    <property type="term" value="P:anatomical structure morphogenesis"/>
    <property type="evidence" value="ECO:0007669"/>
    <property type="project" value="UniProtKB-ARBA"/>
</dbReference>
<dbReference type="SUPFAM" id="SSF48726">
    <property type="entry name" value="Immunoglobulin"/>
    <property type="match status" value="1"/>
</dbReference>
<keyword evidence="1" id="KW-0677">Repeat</keyword>
<dbReference type="PANTHER" id="PTHR13817:SF102">
    <property type="entry name" value="DOWN SYNDROME CELL ADHESION MOLECULE-LIKE PROTEIN DSCAM2"/>
    <property type="match status" value="1"/>
</dbReference>
<organism evidence="4 5">
    <name type="scientific">Caerostris darwini</name>
    <dbReference type="NCBI Taxonomy" id="1538125"/>
    <lineage>
        <taxon>Eukaryota</taxon>
        <taxon>Metazoa</taxon>
        <taxon>Ecdysozoa</taxon>
        <taxon>Arthropoda</taxon>
        <taxon>Chelicerata</taxon>
        <taxon>Arachnida</taxon>
        <taxon>Araneae</taxon>
        <taxon>Araneomorphae</taxon>
        <taxon>Entelegynae</taxon>
        <taxon>Araneoidea</taxon>
        <taxon>Araneidae</taxon>
        <taxon>Caerostris</taxon>
    </lineage>
</organism>
<reference evidence="4 5" key="1">
    <citation type="submission" date="2021-06" db="EMBL/GenBank/DDBJ databases">
        <title>Caerostris darwini draft genome.</title>
        <authorList>
            <person name="Kono N."/>
            <person name="Arakawa K."/>
        </authorList>
    </citation>
    <scope>NUCLEOTIDE SEQUENCE [LARGE SCALE GENOMIC DNA]</scope>
</reference>
<evidence type="ECO:0000259" key="2">
    <source>
        <dbReference type="PROSITE" id="PS50835"/>
    </source>
</evidence>
<sequence>MLFQLGAPQFQFKFKVLGSRRGERTLIECSSYGNRPMSFIWRKQGVVIEPSSEPRYRLVNEELVDGDRTKLIIEKAERKDSALFTCTAINDYGEDSMNIQLTVQDIPDAPQNLEVHDISSRNVRLTWNKPFDGNSPILHYTLMWRQINSFKMQLWMNPFADEVAGGPITVPGSETTLTVRGLRPKTRYFFRVKCQNTLGESQFGAEVAATTLEEPPRHAPEDVRAITLSSRAINVTWKVAVEDNDDSIEGYYVGYKLYGSPDTFTFKPVESIKGRMQYYIVTNLNRFTEYSIVVQAFNARGAGPPSEEVMARTLEFDPPGVPMIKTYYATSTAIKLSWELSALPSAPISGYILHHRLEDHHWQETHLNGDQNVYTLRDLQCGSTYYIYLVAFNSIEGYLPDMYKKNA</sequence>
<dbReference type="AlphaFoldDB" id="A0AAV4MXA6"/>
<dbReference type="InterPro" id="IPR013783">
    <property type="entry name" value="Ig-like_fold"/>
</dbReference>
<evidence type="ECO:0000259" key="3">
    <source>
        <dbReference type="PROSITE" id="PS50853"/>
    </source>
</evidence>
<name>A0AAV4MXA6_9ARAC</name>
<protein>
    <submittedName>
        <fullName evidence="4">Down syndrome cell adhesion molecule homolog</fullName>
    </submittedName>
</protein>
<dbReference type="SMART" id="SM00060">
    <property type="entry name" value="FN3"/>
    <property type="match status" value="3"/>
</dbReference>
<dbReference type="InterPro" id="IPR036179">
    <property type="entry name" value="Ig-like_dom_sf"/>
</dbReference>
<dbReference type="GO" id="GO:0030154">
    <property type="term" value="P:cell differentiation"/>
    <property type="evidence" value="ECO:0007669"/>
    <property type="project" value="UniProtKB-ARBA"/>
</dbReference>
<dbReference type="InterPro" id="IPR013098">
    <property type="entry name" value="Ig_I-set"/>
</dbReference>
<dbReference type="FunFam" id="2.60.40.10:FF:000719">
    <property type="entry name" value="nephrin isoform X1"/>
    <property type="match status" value="1"/>
</dbReference>
<feature type="domain" description="Fibronectin type-III" evidence="3">
    <location>
        <begin position="109"/>
        <end position="214"/>
    </location>
</feature>
<dbReference type="Pfam" id="PF00041">
    <property type="entry name" value="fn3"/>
    <property type="match status" value="3"/>
</dbReference>
<dbReference type="InterPro" id="IPR036116">
    <property type="entry name" value="FN3_sf"/>
</dbReference>
<dbReference type="PANTHER" id="PTHR13817">
    <property type="entry name" value="TITIN"/>
    <property type="match status" value="1"/>
</dbReference>
<feature type="domain" description="Ig-like" evidence="2">
    <location>
        <begin position="8"/>
        <end position="104"/>
    </location>
</feature>
<dbReference type="Proteomes" id="UP001054837">
    <property type="component" value="Unassembled WGS sequence"/>
</dbReference>
<dbReference type="SUPFAM" id="SSF49265">
    <property type="entry name" value="Fibronectin type III"/>
    <property type="match status" value="2"/>
</dbReference>
<dbReference type="SMART" id="SM00409">
    <property type="entry name" value="IG"/>
    <property type="match status" value="1"/>
</dbReference>
<dbReference type="InterPro" id="IPR050964">
    <property type="entry name" value="Striated_Muscle_Regulatory"/>
</dbReference>
<gene>
    <name evidence="4" type="primary">Dscam</name>
    <name evidence="4" type="ORF">CDAR_463651</name>
</gene>
<dbReference type="FunFam" id="2.60.40.10:FF:000028">
    <property type="entry name" value="Neuronal cell adhesion molecule"/>
    <property type="match status" value="1"/>
</dbReference>
<dbReference type="CDD" id="cd00063">
    <property type="entry name" value="FN3"/>
    <property type="match status" value="3"/>
</dbReference>
<dbReference type="PRINTS" id="PR00014">
    <property type="entry name" value="FNTYPEIII"/>
</dbReference>
<dbReference type="InterPro" id="IPR003599">
    <property type="entry name" value="Ig_sub"/>
</dbReference>
<comment type="caution">
    <text evidence="4">The sequence shown here is derived from an EMBL/GenBank/DDBJ whole genome shotgun (WGS) entry which is preliminary data.</text>
</comment>
<evidence type="ECO:0000313" key="5">
    <source>
        <dbReference type="Proteomes" id="UP001054837"/>
    </source>
</evidence>
<accession>A0AAV4MXA6</accession>
<feature type="domain" description="Fibronectin type-III" evidence="3">
    <location>
        <begin position="219"/>
        <end position="316"/>
    </location>
</feature>
<dbReference type="Pfam" id="PF07679">
    <property type="entry name" value="I-set"/>
    <property type="match status" value="1"/>
</dbReference>
<dbReference type="PROSITE" id="PS50835">
    <property type="entry name" value="IG_LIKE"/>
    <property type="match status" value="1"/>
</dbReference>
<proteinExistence type="predicted"/>
<dbReference type="InterPro" id="IPR007110">
    <property type="entry name" value="Ig-like_dom"/>
</dbReference>
<dbReference type="EMBL" id="BPLQ01000988">
    <property type="protein sequence ID" value="GIX77110.1"/>
    <property type="molecule type" value="Genomic_DNA"/>
</dbReference>
<dbReference type="InterPro" id="IPR003961">
    <property type="entry name" value="FN3_dom"/>
</dbReference>
<dbReference type="PROSITE" id="PS50853">
    <property type="entry name" value="FN3"/>
    <property type="match status" value="3"/>
</dbReference>